<dbReference type="InterPro" id="IPR009057">
    <property type="entry name" value="Homeodomain-like_sf"/>
</dbReference>
<dbReference type="InterPro" id="IPR032687">
    <property type="entry name" value="AraC-type_N"/>
</dbReference>
<dbReference type="EMBL" id="JBHSMF010000010">
    <property type="protein sequence ID" value="MFC5500147.1"/>
    <property type="molecule type" value="Genomic_DNA"/>
</dbReference>
<dbReference type="Pfam" id="PF12625">
    <property type="entry name" value="Arabinose_bd"/>
    <property type="match status" value="1"/>
</dbReference>
<accession>A0ABW0NLY2</accession>
<evidence type="ECO:0000313" key="6">
    <source>
        <dbReference type="Proteomes" id="UP001596037"/>
    </source>
</evidence>
<reference evidence="6" key="1">
    <citation type="journal article" date="2019" name="Int. J. Syst. Evol. Microbiol.">
        <title>The Global Catalogue of Microorganisms (GCM) 10K type strain sequencing project: providing services to taxonomists for standard genome sequencing and annotation.</title>
        <authorList>
            <consortium name="The Broad Institute Genomics Platform"/>
            <consortium name="The Broad Institute Genome Sequencing Center for Infectious Disease"/>
            <person name="Wu L."/>
            <person name="Ma J."/>
        </authorList>
    </citation>
    <scope>NUCLEOTIDE SEQUENCE [LARGE SCALE GENOMIC DNA]</scope>
    <source>
        <strain evidence="6">CCUG 57401</strain>
    </source>
</reference>
<evidence type="ECO:0000313" key="5">
    <source>
        <dbReference type="EMBL" id="MFC5500147.1"/>
    </source>
</evidence>
<dbReference type="Gene3D" id="1.10.10.60">
    <property type="entry name" value="Homeodomain-like"/>
    <property type="match status" value="1"/>
</dbReference>
<dbReference type="SUPFAM" id="SSF46689">
    <property type="entry name" value="Homeodomain-like"/>
    <property type="match status" value="1"/>
</dbReference>
<dbReference type="InterPro" id="IPR018060">
    <property type="entry name" value="HTH_AraC"/>
</dbReference>
<protein>
    <submittedName>
        <fullName evidence="5">AraC family transcriptional regulator ligand-binding domain-containing protein</fullName>
    </submittedName>
</protein>
<dbReference type="PROSITE" id="PS01124">
    <property type="entry name" value="HTH_ARAC_FAMILY_2"/>
    <property type="match status" value="1"/>
</dbReference>
<dbReference type="RefSeq" id="WP_376852388.1">
    <property type="nucleotide sequence ID" value="NZ_JBHSMF010000010.1"/>
</dbReference>
<dbReference type="Pfam" id="PF12833">
    <property type="entry name" value="HTH_18"/>
    <property type="match status" value="1"/>
</dbReference>
<evidence type="ECO:0000256" key="2">
    <source>
        <dbReference type="ARBA" id="ARBA00023125"/>
    </source>
</evidence>
<organism evidence="5 6">
    <name type="scientific">Caenimonas terrae</name>
    <dbReference type="NCBI Taxonomy" id="696074"/>
    <lineage>
        <taxon>Bacteria</taxon>
        <taxon>Pseudomonadati</taxon>
        <taxon>Pseudomonadota</taxon>
        <taxon>Betaproteobacteria</taxon>
        <taxon>Burkholderiales</taxon>
        <taxon>Comamonadaceae</taxon>
        <taxon>Caenimonas</taxon>
    </lineage>
</organism>
<gene>
    <name evidence="5" type="ORF">ACFPOE_21575</name>
</gene>
<keyword evidence="3" id="KW-0804">Transcription</keyword>
<keyword evidence="6" id="KW-1185">Reference proteome</keyword>
<evidence type="ECO:0000256" key="1">
    <source>
        <dbReference type="ARBA" id="ARBA00023015"/>
    </source>
</evidence>
<dbReference type="SMART" id="SM00342">
    <property type="entry name" value="HTH_ARAC"/>
    <property type="match status" value="1"/>
</dbReference>
<comment type="caution">
    <text evidence="5">The sequence shown here is derived from an EMBL/GenBank/DDBJ whole genome shotgun (WGS) entry which is preliminary data.</text>
</comment>
<dbReference type="Proteomes" id="UP001596037">
    <property type="component" value="Unassembled WGS sequence"/>
</dbReference>
<name>A0ABW0NLY2_9BURK</name>
<proteinExistence type="predicted"/>
<dbReference type="PANTHER" id="PTHR47894:SF1">
    <property type="entry name" value="HTH-TYPE TRANSCRIPTIONAL REGULATOR VQSM"/>
    <property type="match status" value="1"/>
</dbReference>
<sequence>MVASLQDKLKVPPTLWEGLKRVGVGRAEVARLAQLPLSVLKDDTPVSTAQFFAVWRAVETVSRDAAIGVRIATALDGAVMPLPFVAAQHARDFRDALSRVARFKRLCAPEDVALREVGERAELVVHWPHAGSASVPCSLVDATMASFLELGRRGTSERLIPLGLELARPAAAKSALERYFGCPVQFAAKLDRITFRRADLDKLFATYNKDLLDVLAPELDRRLEHHGAFESVAAQAKWVLRRRLTAGRPDIRSVASELAMSERSLQRRLTDEGVTFQALVSETRHQLALEYLADESLALIEVGFMLGYEDQNSFFRAFRQWEEQTPSEWRAANVARN</sequence>
<evidence type="ECO:0000256" key="3">
    <source>
        <dbReference type="ARBA" id="ARBA00023163"/>
    </source>
</evidence>
<evidence type="ECO:0000259" key="4">
    <source>
        <dbReference type="PROSITE" id="PS01124"/>
    </source>
</evidence>
<keyword evidence="2" id="KW-0238">DNA-binding</keyword>
<dbReference type="PANTHER" id="PTHR47894">
    <property type="entry name" value="HTH-TYPE TRANSCRIPTIONAL REGULATOR GADX"/>
    <property type="match status" value="1"/>
</dbReference>
<keyword evidence="1" id="KW-0805">Transcription regulation</keyword>
<feature type="domain" description="HTH araC/xylS-type" evidence="4">
    <location>
        <begin position="234"/>
        <end position="332"/>
    </location>
</feature>